<dbReference type="HOGENOM" id="CLU_077187_0_0_1"/>
<dbReference type="KEGG" id="cten:18245530"/>
<evidence type="ECO:0000313" key="3">
    <source>
        <dbReference type="Proteomes" id="UP000000707"/>
    </source>
</evidence>
<proteinExistence type="predicted"/>
<feature type="compositionally biased region" description="Basic and acidic residues" evidence="1">
    <location>
        <begin position="152"/>
        <end position="168"/>
    </location>
</feature>
<reference evidence="2 3" key="1">
    <citation type="journal article" date="2011" name="Proc. Natl. Acad. Sci. U.S.A.">
        <title>Comparative genomics of xylose-fermenting fungi for enhanced biofuel production.</title>
        <authorList>
            <person name="Wohlbach D.J."/>
            <person name="Kuo A."/>
            <person name="Sato T.K."/>
            <person name="Potts K.M."/>
            <person name="Salamov A.A."/>
            <person name="LaButti K.M."/>
            <person name="Sun H."/>
            <person name="Clum A."/>
            <person name="Pangilinan J.L."/>
            <person name="Lindquist E.A."/>
            <person name="Lucas S."/>
            <person name="Lapidus A."/>
            <person name="Jin M."/>
            <person name="Gunawan C."/>
            <person name="Balan V."/>
            <person name="Dale B.E."/>
            <person name="Jeffries T.W."/>
            <person name="Zinkel R."/>
            <person name="Barry K.W."/>
            <person name="Grigoriev I.V."/>
            <person name="Gasch A.P."/>
        </authorList>
    </citation>
    <scope>NUCLEOTIDE SEQUENCE [LARGE SCALE GENOMIC DNA]</scope>
    <source>
        <strain evidence="3">ATCC 10573 / BCRC 21748 / CBS 615 / JCM 9827 / NBRC 10315 / NRRL Y-1498 / VKM Y-70</strain>
    </source>
</reference>
<feature type="region of interest" description="Disordered" evidence="1">
    <location>
        <begin position="125"/>
        <end position="179"/>
    </location>
</feature>
<name>G3AZL7_CANTC</name>
<accession>G3AZL7</accession>
<organism evidence="3">
    <name type="scientific">Candida tenuis (strain ATCC 10573 / BCRC 21748 / CBS 615 / JCM 9827 / NBRC 10315 / NRRL Y-1498 / VKM Y-70)</name>
    <name type="common">Yeast</name>
    <name type="synonym">Yamadazyma tenuis</name>
    <dbReference type="NCBI Taxonomy" id="590646"/>
    <lineage>
        <taxon>Eukaryota</taxon>
        <taxon>Fungi</taxon>
        <taxon>Dikarya</taxon>
        <taxon>Ascomycota</taxon>
        <taxon>Saccharomycotina</taxon>
        <taxon>Pichiomycetes</taxon>
        <taxon>Debaryomycetaceae</taxon>
        <taxon>Yamadazyma</taxon>
    </lineage>
</organism>
<dbReference type="EMBL" id="GL996512">
    <property type="protein sequence ID" value="EGV65613.1"/>
    <property type="molecule type" value="Genomic_DNA"/>
</dbReference>
<dbReference type="AlphaFoldDB" id="G3AZL7"/>
<dbReference type="Pfam" id="PF17242">
    <property type="entry name" value="DUF5315"/>
    <property type="match status" value="1"/>
</dbReference>
<dbReference type="eggNOG" id="ENOG502SAYP">
    <property type="taxonomic scope" value="Eukaryota"/>
</dbReference>
<sequence length="216" mass="24992">MTPQHKYKQSHAPASTLPVFQRTSSTFRLSRTSTNTNANTNYDTLDNQSLRTLDRIPSSKPSITYSDKLWTQIDVLDDVRNMSGQVRDKGSFFNDKFNEELNKLKLSQEKLIEVMANQQFKNVSFEKSKQRVKPGASHSESDNNSDAEEDADTSKQKQRQDKFKDFFGPKKRGGSHVVYKKQNFDDMNSYIHDVRQSLKEVSESMKNFDSTTRDLW</sequence>
<evidence type="ECO:0000313" key="2">
    <source>
        <dbReference type="EMBL" id="EGV65613.1"/>
    </source>
</evidence>
<protein>
    <submittedName>
        <fullName evidence="2">Uncharacterized protein</fullName>
    </submittedName>
</protein>
<evidence type="ECO:0000256" key="1">
    <source>
        <dbReference type="SAM" id="MobiDB-lite"/>
    </source>
</evidence>
<dbReference type="Proteomes" id="UP000000707">
    <property type="component" value="Unassembled WGS sequence"/>
</dbReference>
<dbReference type="GeneID" id="18245530"/>
<dbReference type="OrthoDB" id="4065597at2759"/>
<gene>
    <name evidence="2" type="ORF">CANTEDRAFT_102086</name>
</gene>
<dbReference type="RefSeq" id="XP_006684187.1">
    <property type="nucleotide sequence ID" value="XM_006684124.1"/>
</dbReference>
<keyword evidence="3" id="KW-1185">Reference proteome</keyword>